<keyword evidence="1" id="KW-0732">Signal</keyword>
<organism evidence="2 3">
    <name type="scientific">Funneliformis caledonium</name>
    <dbReference type="NCBI Taxonomy" id="1117310"/>
    <lineage>
        <taxon>Eukaryota</taxon>
        <taxon>Fungi</taxon>
        <taxon>Fungi incertae sedis</taxon>
        <taxon>Mucoromycota</taxon>
        <taxon>Glomeromycotina</taxon>
        <taxon>Glomeromycetes</taxon>
        <taxon>Glomerales</taxon>
        <taxon>Glomeraceae</taxon>
        <taxon>Funneliformis</taxon>
    </lineage>
</organism>
<evidence type="ECO:0000313" key="2">
    <source>
        <dbReference type="EMBL" id="CAG8446254.1"/>
    </source>
</evidence>
<reference evidence="2" key="1">
    <citation type="submission" date="2021-06" db="EMBL/GenBank/DDBJ databases">
        <authorList>
            <person name="Kallberg Y."/>
            <person name="Tangrot J."/>
            <person name="Rosling A."/>
        </authorList>
    </citation>
    <scope>NUCLEOTIDE SEQUENCE</scope>
    <source>
        <strain evidence="2">UK204</strain>
    </source>
</reference>
<keyword evidence="3" id="KW-1185">Reference proteome</keyword>
<dbReference type="OrthoDB" id="2407119at2759"/>
<feature type="signal peptide" evidence="1">
    <location>
        <begin position="1"/>
        <end position="19"/>
    </location>
</feature>
<gene>
    <name evidence="2" type="ORF">FCALED_LOCUS917</name>
</gene>
<sequence length="192" mass="21860">MKKLISILITLLIYSLLLCESKQTQDAESNVFMNIDDNMLPLIISSHMSDNTDSKYTISTKHKHPKRPKHSKRAYVHFTNPPELTTGVMIFWETREKTTLIFGQFENGFDEGQEKDYSFKVYKGSNEIVDLKPDNESLDQLFKIRPNGSTDPFLFSVNTTLISGDNDIVNGEIVISKPDALIGKNRVFALHC</sequence>
<dbReference type="Proteomes" id="UP000789570">
    <property type="component" value="Unassembled WGS sequence"/>
</dbReference>
<name>A0A9N8VFM4_9GLOM</name>
<dbReference type="EMBL" id="CAJVPQ010000107">
    <property type="protein sequence ID" value="CAG8446254.1"/>
    <property type="molecule type" value="Genomic_DNA"/>
</dbReference>
<feature type="chain" id="PRO_5040237327" evidence="1">
    <location>
        <begin position="20"/>
        <end position="192"/>
    </location>
</feature>
<comment type="caution">
    <text evidence="2">The sequence shown here is derived from an EMBL/GenBank/DDBJ whole genome shotgun (WGS) entry which is preliminary data.</text>
</comment>
<proteinExistence type="predicted"/>
<dbReference type="AlphaFoldDB" id="A0A9N8VFM4"/>
<evidence type="ECO:0000313" key="3">
    <source>
        <dbReference type="Proteomes" id="UP000789570"/>
    </source>
</evidence>
<protein>
    <submittedName>
        <fullName evidence="2">9913_t:CDS:1</fullName>
    </submittedName>
</protein>
<accession>A0A9N8VFM4</accession>
<evidence type="ECO:0000256" key="1">
    <source>
        <dbReference type="SAM" id="SignalP"/>
    </source>
</evidence>